<gene>
    <name evidence="1" type="ORF">NCTC8284_00869</name>
</gene>
<evidence type="ECO:0000313" key="2">
    <source>
        <dbReference type="Proteomes" id="UP000278733"/>
    </source>
</evidence>
<name>A0A448MKQ4_9PAST</name>
<dbReference type="Gene3D" id="2.60.40.10">
    <property type="entry name" value="Immunoglobulins"/>
    <property type="match status" value="1"/>
</dbReference>
<evidence type="ECO:0000313" key="1">
    <source>
        <dbReference type="EMBL" id="VEH65722.1"/>
    </source>
</evidence>
<proteinExistence type="predicted"/>
<organism evidence="1 2">
    <name type="scientific">Rodentibacter pneumotropicus</name>
    <dbReference type="NCBI Taxonomy" id="758"/>
    <lineage>
        <taxon>Bacteria</taxon>
        <taxon>Pseudomonadati</taxon>
        <taxon>Pseudomonadota</taxon>
        <taxon>Gammaproteobacteria</taxon>
        <taxon>Pasteurellales</taxon>
        <taxon>Pasteurellaceae</taxon>
        <taxon>Rodentibacter</taxon>
    </lineage>
</organism>
<dbReference type="AlphaFoldDB" id="A0A448MKQ4"/>
<accession>A0A448MKQ4</accession>
<protein>
    <submittedName>
        <fullName evidence="1">Uncharacterized protein</fullName>
    </submittedName>
</protein>
<dbReference type="EMBL" id="LR134405">
    <property type="protein sequence ID" value="VEH65722.1"/>
    <property type="molecule type" value="Genomic_DNA"/>
</dbReference>
<dbReference type="Proteomes" id="UP000278733">
    <property type="component" value="Chromosome"/>
</dbReference>
<dbReference type="KEGG" id="rpne:NCTC8284_00869"/>
<reference evidence="1 2" key="1">
    <citation type="submission" date="2018-12" db="EMBL/GenBank/DDBJ databases">
        <authorList>
            <consortium name="Pathogen Informatics"/>
        </authorList>
    </citation>
    <scope>NUCLEOTIDE SEQUENCE [LARGE SCALE GENOMIC DNA]</scope>
    <source>
        <strain evidence="1 2">NCTC8284</strain>
    </source>
</reference>
<sequence length="94" mass="10308">MKVSIQGVEVVRPYQVDLIPPTVGSITIDPIVSLNANNLDQMVTIQGTLEFGSDDDLAIVSLHLNGEEFIVNVDGNRWSYSLKASKLINADEHK</sequence>
<dbReference type="InterPro" id="IPR013783">
    <property type="entry name" value="Ig-like_fold"/>
</dbReference>